<organism evidence="5 6">
    <name type="scientific">Paraflavisolibacter caeni</name>
    <dbReference type="NCBI Taxonomy" id="2982496"/>
    <lineage>
        <taxon>Bacteria</taxon>
        <taxon>Pseudomonadati</taxon>
        <taxon>Bacteroidota</taxon>
        <taxon>Chitinophagia</taxon>
        <taxon>Chitinophagales</taxon>
        <taxon>Chitinophagaceae</taxon>
        <taxon>Paraflavisolibacter</taxon>
    </lineage>
</organism>
<evidence type="ECO:0000256" key="4">
    <source>
        <dbReference type="HAMAP-Rule" id="MF_00213"/>
    </source>
</evidence>
<dbReference type="EMBL" id="JAOTIF010000004">
    <property type="protein sequence ID" value="MCU7549143.1"/>
    <property type="molecule type" value="Genomic_DNA"/>
</dbReference>
<proteinExistence type="inferred from homology"/>
<dbReference type="GO" id="GO:0051604">
    <property type="term" value="P:protein maturation"/>
    <property type="evidence" value="ECO:0007669"/>
    <property type="project" value="InterPro"/>
</dbReference>
<dbReference type="GO" id="GO:0008270">
    <property type="term" value="F:zinc ion binding"/>
    <property type="evidence" value="ECO:0007669"/>
    <property type="project" value="UniProtKB-UniRule"/>
</dbReference>
<evidence type="ECO:0000313" key="6">
    <source>
        <dbReference type="Proteomes" id="UP001155483"/>
    </source>
</evidence>
<feature type="binding site" evidence="4">
    <location>
        <position position="89"/>
    </location>
    <ligand>
        <name>Zn(2+)</name>
        <dbReference type="ChEBI" id="CHEBI:29105"/>
    </ligand>
</feature>
<gene>
    <name evidence="4 5" type="primary">hypA</name>
    <name evidence="5" type="ORF">OCK74_08450</name>
</gene>
<reference evidence="5" key="2">
    <citation type="submission" date="2023-04" db="EMBL/GenBank/DDBJ databases">
        <title>Paracnuella aquatica gen. nov., sp. nov., a member of the family Chitinophagaceae isolated from a hot spring.</title>
        <authorList>
            <person name="Wang C."/>
        </authorList>
    </citation>
    <scope>NUCLEOTIDE SEQUENCE</scope>
    <source>
        <strain evidence="5">LB-8</strain>
    </source>
</reference>
<dbReference type="Pfam" id="PF01155">
    <property type="entry name" value="HypA"/>
    <property type="match status" value="1"/>
</dbReference>
<comment type="function">
    <text evidence="4">Involved in the maturation of [NiFe] hydrogenases. Required for nickel insertion into the metal center of the hydrogenase.</text>
</comment>
<keyword evidence="2 4" id="KW-0479">Metal-binding</keyword>
<feature type="binding site" evidence="4">
    <location>
        <position position="76"/>
    </location>
    <ligand>
        <name>Zn(2+)</name>
        <dbReference type="ChEBI" id="CHEBI:29105"/>
    </ligand>
</feature>
<evidence type="ECO:0000313" key="5">
    <source>
        <dbReference type="EMBL" id="MCU7549143.1"/>
    </source>
</evidence>
<dbReference type="Gene3D" id="3.30.2320.80">
    <property type="match status" value="1"/>
</dbReference>
<dbReference type="InterPro" id="IPR000688">
    <property type="entry name" value="HypA/HybF"/>
</dbReference>
<dbReference type="AlphaFoldDB" id="A0A9X3BHT4"/>
<feature type="binding site" evidence="4">
    <location>
        <position position="2"/>
    </location>
    <ligand>
        <name>Ni(2+)</name>
        <dbReference type="ChEBI" id="CHEBI:49786"/>
    </ligand>
</feature>
<keyword evidence="3 4" id="KW-0862">Zinc</keyword>
<keyword evidence="1 4" id="KW-0533">Nickel</keyword>
<keyword evidence="6" id="KW-1185">Reference proteome</keyword>
<dbReference type="NCBIfam" id="TIGR00100">
    <property type="entry name" value="hypA"/>
    <property type="match status" value="1"/>
</dbReference>
<dbReference type="PIRSF" id="PIRSF004761">
    <property type="entry name" value="Hydrgn_mat_HypA"/>
    <property type="match status" value="1"/>
</dbReference>
<dbReference type="PANTHER" id="PTHR34535:SF3">
    <property type="entry name" value="HYDROGENASE MATURATION FACTOR HYPA"/>
    <property type="match status" value="1"/>
</dbReference>
<sequence length="113" mass="12552">MHELSLILNIIDIAQKEAIKANATAIEEIELDIGCLSTVEMDAFEFAWNIAIKGTMLESTIKKFNRIKGKAKCQHCGAEFSIQHLYDPCPACKHHVLNILQGKELSVKSLVVS</sequence>
<dbReference type="HAMAP" id="MF_00213">
    <property type="entry name" value="HypA_HybF"/>
    <property type="match status" value="1"/>
</dbReference>
<feature type="binding site" evidence="4">
    <location>
        <position position="92"/>
    </location>
    <ligand>
        <name>Zn(2+)</name>
        <dbReference type="ChEBI" id="CHEBI:29105"/>
    </ligand>
</feature>
<dbReference type="GO" id="GO:0016151">
    <property type="term" value="F:nickel cation binding"/>
    <property type="evidence" value="ECO:0007669"/>
    <property type="project" value="UniProtKB-UniRule"/>
</dbReference>
<dbReference type="PANTHER" id="PTHR34535">
    <property type="entry name" value="HYDROGENASE MATURATION FACTOR HYPA"/>
    <property type="match status" value="1"/>
</dbReference>
<accession>A0A9X3BHT4</accession>
<evidence type="ECO:0000256" key="2">
    <source>
        <dbReference type="ARBA" id="ARBA00022723"/>
    </source>
</evidence>
<dbReference type="Proteomes" id="UP001155483">
    <property type="component" value="Unassembled WGS sequence"/>
</dbReference>
<evidence type="ECO:0000256" key="3">
    <source>
        <dbReference type="ARBA" id="ARBA00022833"/>
    </source>
</evidence>
<name>A0A9X3BHT4_9BACT</name>
<reference evidence="5" key="1">
    <citation type="submission" date="2022-09" db="EMBL/GenBank/DDBJ databases">
        <authorList>
            <person name="Yuan C."/>
            <person name="Ke Z."/>
        </authorList>
    </citation>
    <scope>NUCLEOTIDE SEQUENCE</scope>
    <source>
        <strain evidence="5">LB-8</strain>
    </source>
</reference>
<dbReference type="RefSeq" id="WP_279296584.1">
    <property type="nucleotide sequence ID" value="NZ_JAOTIF010000004.1"/>
</dbReference>
<evidence type="ECO:0000256" key="1">
    <source>
        <dbReference type="ARBA" id="ARBA00022596"/>
    </source>
</evidence>
<comment type="similarity">
    <text evidence="4">Belongs to the HypA/HybF family.</text>
</comment>
<feature type="binding site" evidence="4">
    <location>
        <position position="73"/>
    </location>
    <ligand>
        <name>Zn(2+)</name>
        <dbReference type="ChEBI" id="CHEBI:29105"/>
    </ligand>
</feature>
<comment type="caution">
    <text evidence="5">The sequence shown here is derived from an EMBL/GenBank/DDBJ whole genome shotgun (WGS) entry which is preliminary data.</text>
</comment>
<protein>
    <recommendedName>
        <fullName evidence="4">Hydrogenase maturation factor HypA</fullName>
    </recommendedName>
</protein>